<sequence length="2715" mass="279349">MSDSNNILTNGDFEATGADDATGAVDHGTWFTAEAIEGWQATEGLIEIQDASSGGRGTPVDETGILASGSVLELDSYDYQSRCWRADGREADSTVSQSFTLEEASSFALGFSYAANCSTRTSDFSVTITDEDGNVVFFQEFSAREGNLEVAWQRFEANLDLDAGTYSLSFSSAQYEDRDTVGALIDNVSLVDTAPQAENDSYTLDLGETEVLDVTAVMGTETESVTVLDEDFSGTRHLKRLDTVASSDLAAVDGKAFSNACADGVLLFEPVDMTGLEAGTLSFVIDSDPTCWASFEASGSRFGDYVRVEISIDGGEFILLDLFSVPESEEGLAGRLQTFVGSLTGQTFSSDGATLSYALPEGAGSVQLRFVTDFSQFGEIVTFDDVLIQGEQTVETGYESGLLANDTDGNGEALEIVSAEGVDLFGSIEQDVTVFEENFDDAKRNLEKLETVEDSDLHGVDGAARTTNRSGGELEFAEVDITGLDNEIFSFSLNADLLGCQRFESYGWARDFVEVQVRFDDGSYRTIDVFDVEWRGGQQVFVGRESGQEVAVSDGFVALSYDLAALAGDAETAQIRLIAEASSHGEIFEVDDVSLAGTFTQRTGDGIATITLDSGAIVTIKSDGSFSYNANGQFAYLAEGEETTDTFSYTVQDASGNTDTATVTINLVGTNEDPVIGLADVSGAVTEIADGAAGENTAQLSDSGTIAFSDVDLIDTHSVTVTPVSATDSLLGSVAARGTLSAVVSDAATGDGAGEITWTFEVADSAVDDLAEGEVITQVYTVTVDDGQGGSASKTVTISLTGTNDSPVITTATGANEGAVTEAGDTGVPGTPVATGTLTSSDVDTGATATWSGDAAGTYGSFSIDPATGVWTYTLDNADGDTDALAAGETVTETFTATVIDDLGATATQVVTVTITGTNDSPVITTATGANEGAVVEAGDTGVPGTPVATGTLTSSDVDTGATATWSGDAAGTYGSFSIDPATGVWAYTLDNADGDTDALVVGETVTETFTATVTDDFGATATQVVTVTVTGTNDAPVIDAAASDLSGTVVEDSAETLSDTGTISFSDVDTTDLQSASRALVSVTGDLGPITAAQALTFLSLSGLSTSAFAQDSSVDWTFSADNALFDHLGCDEELVFTYEIAVSDAEGADTVQVSVTVTGTNDLPRVSGNVDGGTTHEDASPVTVDLLANASDAEGDDLGVANVAVTSSDGRTVVVQSVDVSTGEISIDPSQFNDLAAGEQATLTIAYDVIEEDRAYDDTAAGEALDNAGTFFIADNDTGSIIRVKRSSAIVTHQQAINAAGVTDGSVVLVDDNSRGLGVSAGTVVDGVFAIGDASAIQSMTNFTGTVGLDPNNVPPTYAFYEGTLADSTLTIAIPRDGGDCGDATHTFVFTGFDQAAPGIQPAFDALAVNVSPEPVPATATLVIEGRNDGPVAVNDDNADDVLVEQGFGVAGDDTASGNVIANDSDEDLSDVLSVTRVNSGTGEPGSDMAVDATTVQIVLGRYGSLAIQADGSWDYTLDNLDPDTEALADGETAFEVFTYTVSDGNGGEDTATLTLEISGSGDNVAPVANDDSFTVAEDTPATLDLLGNDTDGNNVPVVTQTLSVVSINGQAATAGATIATDHGTITIGAGGAMTYVPDLNYNGADSFTYIASDGLEDSGEATVTLDVAAVNDTPIAVDDTFAGDEDTAITGNVLANDSDVDGDSLTVTTGTFATSDGGSVTIAENGDFTYTPAPDFSGAATFDYTVSDGNGGTASGSVTLNVDAVADAPVIEVPGGTGELQAEQRANTYTLSTQYFSEVTTLADGGHVVTWASSGQDGSGTGIYAQRYAADGSAAGSEFRVNTTTTSTQQYASTTDLGDGGFVVVWSSGEQDGSSYGVFGQRFDADGNPAGSEFQINTYTNSTQYLPNVATLADGGFVVNWNSSGQDGSSYGIFAQRYDVYGDPVGTEFKVNTVTSGYQFNDGHINKNIAGLADGGFVISWQDNNSRDGSGYAVFAQQYDADGNTVGAEFQVNTYTTNNQLYANVAALTDGGYVITWSSNGQDGSAYGVFGQRYDASGNAVGSEFQVNTTTGSTQYFGGVTGLASGGFVVIWDSRVADGSGYGVVAQEFDAAGNKVGGEVLINTTTANDQRYSSIDARPDGGYVVTWSDNSADGSGWGVFVRAAAGSGASGDEDTDIALDVSAALTDTDGSETLSDITISGVPDGAVLSAGTDNNDGTWTVTQAQLSGLTLRAAENWNGSFDLTVSVTSTETSNGDTATSTQTFTVTVNPVNDGPVANDDGGIAAQEDVPLTIAAEDLLANDTDADIATNGQSLSISSVSNAVNGSVSLDVNGDVVFTPDANFFGETSFDYTVSDGNGGSSTATATIDVAPVNDAPVIDLAASDLTEEVTAGFRLSGSFDATDFLAAFDTSRGTASVVTVNGLEALRVQVNSESQRNPHTFLEIVEAGVLQSDDKISLTVEGQVTRTGGDQDIFFGLTDGRGQVSYFSVNGASGRLYAGDLETDAQPGDSVQNGAITSNAVNLSGGQNNSFRLEIVLDGENDTISIFRSNGALVGTFDGYSAAGDPADQTNALDPSLGLKLFLASDNTTETNYFVGLDYEMEIIRSGTVAFDDIDVTDTHSAAVASVTVTGDNGLLNPSDAFDFLDLEAVDQSADTVDWNFDMSDPALANVLEGLGAGESLIFDYQIQITDAAGATDTESLRITLNGDDFFA</sequence>
<dbReference type="Pfam" id="PF17963">
    <property type="entry name" value="Big_9"/>
    <property type="match status" value="3"/>
</dbReference>
<keyword evidence="5" id="KW-1185">Reference proteome</keyword>
<feature type="domain" description="RapA2 cadherin-like" evidence="2">
    <location>
        <begin position="1154"/>
        <end position="1215"/>
    </location>
</feature>
<dbReference type="InterPro" id="IPR013783">
    <property type="entry name" value="Ig-like_fold"/>
</dbReference>
<organism evidence="4 5">
    <name type="scientific">Roseibium sediminicola</name>
    <dbReference type="NCBI Taxonomy" id="2933272"/>
    <lineage>
        <taxon>Bacteria</taxon>
        <taxon>Pseudomonadati</taxon>
        <taxon>Pseudomonadota</taxon>
        <taxon>Alphaproteobacteria</taxon>
        <taxon>Hyphomicrobiales</taxon>
        <taxon>Stappiaceae</taxon>
        <taxon>Roseibium</taxon>
    </lineage>
</organism>
<dbReference type="RefSeq" id="WP_248150111.1">
    <property type="nucleotide sequence ID" value="NZ_JALNMJ010000001.1"/>
</dbReference>
<accession>A0ABT0GNN1</accession>
<dbReference type="InterPro" id="IPR006946">
    <property type="entry name" value="DGR2-like_dom"/>
</dbReference>
<dbReference type="InterPro" id="IPR010221">
    <property type="entry name" value="VCBS_dom"/>
</dbReference>
<feature type="domain" description="Cadherin-like" evidence="3">
    <location>
        <begin position="2274"/>
        <end position="2372"/>
    </location>
</feature>
<evidence type="ECO:0000259" key="1">
    <source>
        <dbReference type="Pfam" id="PF04862"/>
    </source>
</evidence>
<dbReference type="InterPro" id="IPR040853">
    <property type="entry name" value="RapA2_cadherin-like"/>
</dbReference>
<feature type="domain" description="RapA2 cadherin-like" evidence="2">
    <location>
        <begin position="795"/>
        <end position="873"/>
    </location>
</feature>
<dbReference type="Pfam" id="PF04862">
    <property type="entry name" value="DUF642"/>
    <property type="match status" value="1"/>
</dbReference>
<dbReference type="InterPro" id="IPR041690">
    <property type="entry name" value="Cadherin_5"/>
</dbReference>
<protein>
    <submittedName>
        <fullName evidence="4">Ig-like domain-containing protein</fullName>
    </submittedName>
</protein>
<comment type="caution">
    <text evidence="4">The sequence shown here is derived from an EMBL/GenBank/DDBJ whole genome shotgun (WGS) entry which is preliminary data.</text>
</comment>
<dbReference type="EMBL" id="JALNMJ010000001">
    <property type="protein sequence ID" value="MCK7610946.1"/>
    <property type="molecule type" value="Genomic_DNA"/>
</dbReference>
<feature type="domain" description="DUF642" evidence="1">
    <location>
        <begin position="7"/>
        <end position="190"/>
    </location>
</feature>
<dbReference type="Gene3D" id="2.60.40.2810">
    <property type="match status" value="1"/>
</dbReference>
<name>A0ABT0GNN1_9HYPH</name>
<evidence type="ECO:0000259" key="3">
    <source>
        <dbReference type="Pfam" id="PF17892"/>
    </source>
</evidence>
<dbReference type="NCBIfam" id="NF012211">
    <property type="entry name" value="tand_rpt_95"/>
    <property type="match status" value="3"/>
</dbReference>
<dbReference type="Proteomes" id="UP001431221">
    <property type="component" value="Unassembled WGS sequence"/>
</dbReference>
<dbReference type="Gene3D" id="2.60.40.10">
    <property type="entry name" value="Immunoglobulins"/>
    <property type="match status" value="3"/>
</dbReference>
<evidence type="ECO:0000259" key="2">
    <source>
        <dbReference type="Pfam" id="PF17803"/>
    </source>
</evidence>
<gene>
    <name evidence="4" type="ORF">M0H32_02130</name>
</gene>
<evidence type="ECO:0000313" key="4">
    <source>
        <dbReference type="EMBL" id="MCK7610946.1"/>
    </source>
</evidence>
<reference evidence="4" key="1">
    <citation type="submission" date="2022-04" db="EMBL/GenBank/DDBJ databases">
        <title>Roseibium sp. CAU 1639 isolated from mud.</title>
        <authorList>
            <person name="Kim W."/>
        </authorList>
    </citation>
    <scope>NUCLEOTIDE SEQUENCE</scope>
    <source>
        <strain evidence="4">CAU 1639</strain>
    </source>
</reference>
<feature type="domain" description="RapA2 cadherin-like" evidence="2">
    <location>
        <begin position="1420"/>
        <end position="1518"/>
    </location>
</feature>
<dbReference type="Pfam" id="PF17803">
    <property type="entry name" value="Cadherin_4"/>
    <property type="match status" value="3"/>
</dbReference>
<proteinExistence type="predicted"/>
<dbReference type="NCBIfam" id="TIGR01965">
    <property type="entry name" value="VCBS_repeat"/>
    <property type="match status" value="6"/>
</dbReference>
<dbReference type="Gene3D" id="2.60.40.3440">
    <property type="match status" value="2"/>
</dbReference>
<evidence type="ECO:0000313" key="5">
    <source>
        <dbReference type="Proteomes" id="UP001431221"/>
    </source>
</evidence>
<dbReference type="Pfam" id="PF17892">
    <property type="entry name" value="Cadherin_5"/>
    <property type="match status" value="1"/>
</dbReference>